<dbReference type="InterPro" id="IPR036603">
    <property type="entry name" value="RBP11-like"/>
</dbReference>
<dbReference type="SUPFAM" id="SSF55257">
    <property type="entry name" value="RBP11-like subunits of RNA polymerase"/>
    <property type="match status" value="1"/>
</dbReference>
<comment type="caution">
    <text evidence="5">The sequence shown here is derived from an EMBL/GenBank/DDBJ whole genome shotgun (WGS) entry which is preliminary data.</text>
</comment>
<evidence type="ECO:0000259" key="4">
    <source>
        <dbReference type="SMART" id="SM00662"/>
    </source>
</evidence>
<accession>A0ABP1G824</accession>
<dbReference type="InterPro" id="IPR050518">
    <property type="entry name" value="Rpo3/RPB3_RNA_Pol_subunit"/>
</dbReference>
<name>A0ABP1G824_9CHLO</name>
<dbReference type="HAMAP" id="MF_00320">
    <property type="entry name" value="RNApol_arch_Rpo3"/>
    <property type="match status" value="1"/>
</dbReference>
<keyword evidence="6" id="KW-1185">Reference proteome</keyword>
<dbReference type="InterPro" id="IPR022842">
    <property type="entry name" value="RNAP_Rpo3/Rpb3/RPAC1"/>
</dbReference>
<dbReference type="Gene3D" id="3.30.1360.10">
    <property type="entry name" value="RNA polymerase, RBP11-like subunit"/>
    <property type="match status" value="1"/>
</dbReference>
<dbReference type="InterPro" id="IPR001514">
    <property type="entry name" value="DNA-dir_RNA_pol_30-40kDasu_CS"/>
</dbReference>
<reference evidence="5 6" key="1">
    <citation type="submission" date="2024-06" db="EMBL/GenBank/DDBJ databases">
        <authorList>
            <person name="Kraege A."/>
            <person name="Thomma B."/>
        </authorList>
    </citation>
    <scope>NUCLEOTIDE SEQUENCE [LARGE SCALE GENOMIC DNA]</scope>
</reference>
<evidence type="ECO:0000256" key="2">
    <source>
        <dbReference type="ARBA" id="ARBA00023163"/>
    </source>
</evidence>
<dbReference type="Gene3D" id="2.170.120.12">
    <property type="entry name" value="DNA-directed RNA polymerase, insert domain"/>
    <property type="match status" value="1"/>
</dbReference>
<dbReference type="PROSITE" id="PS00446">
    <property type="entry name" value="RNA_POL_D_30KD"/>
    <property type="match status" value="1"/>
</dbReference>
<feature type="domain" description="DNA-directed RNA polymerase RpoA/D/Rpb3-type" evidence="4">
    <location>
        <begin position="45"/>
        <end position="361"/>
    </location>
</feature>
<dbReference type="PANTHER" id="PTHR11800">
    <property type="entry name" value="DNA-DIRECTED RNA POLYMERASE"/>
    <property type="match status" value="1"/>
</dbReference>
<evidence type="ECO:0000313" key="5">
    <source>
        <dbReference type="EMBL" id="CAL5228381.1"/>
    </source>
</evidence>
<protein>
    <recommendedName>
        <fullName evidence="3">Plastid-encoded RNA polymerase subunit alpha</fullName>
    </recommendedName>
</protein>
<gene>
    <name evidence="5" type="primary">g11504</name>
    <name evidence="5" type="ORF">VP750_LOCUS10287</name>
</gene>
<keyword evidence="2" id="KW-0804">Transcription</keyword>
<dbReference type="InterPro" id="IPR011263">
    <property type="entry name" value="DNA-dir_RNA_pol_RpoA/D/Rpb3"/>
</dbReference>
<proteinExistence type="inferred from homology"/>
<evidence type="ECO:0000256" key="3">
    <source>
        <dbReference type="ARBA" id="ARBA00031776"/>
    </source>
</evidence>
<dbReference type="InterPro" id="IPR036643">
    <property type="entry name" value="RNApol_insert_sf"/>
</dbReference>
<dbReference type="SUPFAM" id="SSF56553">
    <property type="entry name" value="Insert subdomain of RNA polymerase alpha subunit"/>
    <property type="match status" value="2"/>
</dbReference>
<dbReference type="PANTHER" id="PTHR11800:SF2">
    <property type="entry name" value="DNA-DIRECTED RNA POLYMERASE II SUBUNIT RPB3"/>
    <property type="match status" value="1"/>
</dbReference>
<dbReference type="SMART" id="SM00662">
    <property type="entry name" value="RPOLD"/>
    <property type="match status" value="1"/>
</dbReference>
<dbReference type="Proteomes" id="UP001497392">
    <property type="component" value="Unassembled WGS sequence"/>
</dbReference>
<organism evidence="5 6">
    <name type="scientific">Coccomyxa viridis</name>
    <dbReference type="NCBI Taxonomy" id="1274662"/>
    <lineage>
        <taxon>Eukaryota</taxon>
        <taxon>Viridiplantae</taxon>
        <taxon>Chlorophyta</taxon>
        <taxon>core chlorophytes</taxon>
        <taxon>Trebouxiophyceae</taxon>
        <taxon>Trebouxiophyceae incertae sedis</taxon>
        <taxon>Coccomyxaceae</taxon>
        <taxon>Coccomyxa</taxon>
    </lineage>
</organism>
<dbReference type="EMBL" id="CAXHTA020000018">
    <property type="protein sequence ID" value="CAL5228381.1"/>
    <property type="molecule type" value="Genomic_DNA"/>
</dbReference>
<dbReference type="Pfam" id="PF01193">
    <property type="entry name" value="RNA_pol_L"/>
    <property type="match status" value="1"/>
</dbReference>
<evidence type="ECO:0000313" key="6">
    <source>
        <dbReference type="Proteomes" id="UP001497392"/>
    </source>
</evidence>
<evidence type="ECO:0000256" key="1">
    <source>
        <dbReference type="ARBA" id="ARBA00022478"/>
    </source>
</evidence>
<sequence length="370" mass="41769">MVRDARVVRRPLREGGCWYLTWWRMSHLSLKRLPDLKIRDLRPGYCEFVLSSTDVSMANSLRRIILVEVPTIAIDLVEIEQNTTVLNDEFIAHRLGLIPLVSHAARVMKGPFDDIGDNDFTDVELSLNITCTSDDTIDVTSNDFLLDRLHPEVHPVGYPGGPSTGQETEKPSLVVKMRNNQELKLRAIARKGSWSITNWYPGGPSTGQETEKPILIVKMRKNQELKLKAIARKGIGKDHAKWIPVATVAFQHMPHITLNRALMDTLDEKTKEDFVDASPSHALVYNSVSKQVEVQEPEAYMYDGEYERKAAELNHPDLISIRQSTDEFIFRVEGTGVLSVEEVVLTAVDVLTAKLRNLQQALPHEITGEE</sequence>
<keyword evidence="1" id="KW-0240">DNA-directed RNA polymerase</keyword>